<protein>
    <submittedName>
        <fullName evidence="1">Uncharacterized protein</fullName>
    </submittedName>
</protein>
<name>A0A2A6C053_PRIPA</name>
<dbReference type="EnsemblMetazoa" id="PPA07047.1">
    <property type="protein sequence ID" value="PPA07047.1"/>
    <property type="gene ID" value="WBGene00096601"/>
</dbReference>
<reference evidence="1" key="2">
    <citation type="submission" date="2022-06" db="UniProtKB">
        <authorList>
            <consortium name="EnsemblMetazoa"/>
        </authorList>
    </citation>
    <scope>IDENTIFICATION</scope>
    <source>
        <strain evidence="1">PS312</strain>
    </source>
</reference>
<evidence type="ECO:0000313" key="2">
    <source>
        <dbReference type="Proteomes" id="UP000005239"/>
    </source>
</evidence>
<accession>A0A8R1YAQ8</accession>
<evidence type="ECO:0000313" key="1">
    <source>
        <dbReference type="EnsemblMetazoa" id="PPA07047.1"/>
    </source>
</evidence>
<gene>
    <name evidence="1" type="primary">WBGene00096601</name>
</gene>
<keyword evidence="2" id="KW-1185">Reference proteome</keyword>
<reference evidence="2" key="1">
    <citation type="journal article" date="2008" name="Nat. Genet.">
        <title>The Pristionchus pacificus genome provides a unique perspective on nematode lifestyle and parasitism.</title>
        <authorList>
            <person name="Dieterich C."/>
            <person name="Clifton S.W."/>
            <person name="Schuster L.N."/>
            <person name="Chinwalla A."/>
            <person name="Delehaunty K."/>
            <person name="Dinkelacker I."/>
            <person name="Fulton L."/>
            <person name="Fulton R."/>
            <person name="Godfrey J."/>
            <person name="Minx P."/>
            <person name="Mitreva M."/>
            <person name="Roeseler W."/>
            <person name="Tian H."/>
            <person name="Witte H."/>
            <person name="Yang S.P."/>
            <person name="Wilson R.K."/>
            <person name="Sommer R.J."/>
        </authorList>
    </citation>
    <scope>NUCLEOTIDE SEQUENCE [LARGE SCALE GENOMIC DNA]</scope>
    <source>
        <strain evidence="2">PS312</strain>
    </source>
</reference>
<dbReference type="AlphaFoldDB" id="A0A2A6C053"/>
<dbReference type="Proteomes" id="UP000005239">
    <property type="component" value="Unassembled WGS sequence"/>
</dbReference>
<sequence>MTVLSKPLKTGKARARAEPEVDPENFTEEQMRLWIYTKLFETGMSSPEKIKESLKDTARKQGCKYDWTVSAIVDAAAAAAAAGGKTMGCNDDAVTDIDRREAVWQAGLLPQDVERAIDEQGMAIRVQRAFKSMRYGRRTTPDARANVDVTKLVARLSFAAGDCPNGAKRSNRSTNRDEEEEEWHDEDTHGAFNPADPNPGWFPSENNPARPAPTGPMRPHAFFLSTLSSMSSILPSISFIFSTSSLSSNCSTLSSTLFTAPLIFIIFSSNEAILSQKGMMLTYVISYEQIFILVIFFDTVTLLLLILRVFTSNVRILFGTDVLLLLMREIWTDIVVITSMVIQAREVG</sequence>
<accession>A0A2A6C053</accession>
<organism evidence="1 2">
    <name type="scientific">Pristionchus pacificus</name>
    <name type="common">Parasitic nematode worm</name>
    <dbReference type="NCBI Taxonomy" id="54126"/>
    <lineage>
        <taxon>Eukaryota</taxon>
        <taxon>Metazoa</taxon>
        <taxon>Ecdysozoa</taxon>
        <taxon>Nematoda</taxon>
        <taxon>Chromadorea</taxon>
        <taxon>Rhabditida</taxon>
        <taxon>Rhabditina</taxon>
        <taxon>Diplogasteromorpha</taxon>
        <taxon>Diplogasteroidea</taxon>
        <taxon>Neodiplogasteridae</taxon>
        <taxon>Pristionchus</taxon>
    </lineage>
</organism>
<proteinExistence type="predicted"/>